<keyword evidence="2" id="KW-1185">Reference proteome</keyword>
<reference evidence="1" key="1">
    <citation type="submission" date="2021-02" db="EMBL/GenBank/DDBJ databases">
        <authorList>
            <person name="Nowell W R."/>
        </authorList>
    </citation>
    <scope>NUCLEOTIDE SEQUENCE</scope>
    <source>
        <strain evidence="1">Ploen Becks lab</strain>
    </source>
</reference>
<dbReference type="EMBL" id="CAJNOC010005732">
    <property type="protein sequence ID" value="CAF1060505.1"/>
    <property type="molecule type" value="Genomic_DNA"/>
</dbReference>
<protein>
    <submittedName>
        <fullName evidence="1">Uncharacterized protein</fullName>
    </submittedName>
</protein>
<evidence type="ECO:0000313" key="1">
    <source>
        <dbReference type="EMBL" id="CAF1060505.1"/>
    </source>
</evidence>
<dbReference type="Proteomes" id="UP000663879">
    <property type="component" value="Unassembled WGS sequence"/>
</dbReference>
<comment type="caution">
    <text evidence="1">The sequence shown here is derived from an EMBL/GenBank/DDBJ whole genome shotgun (WGS) entry which is preliminary data.</text>
</comment>
<gene>
    <name evidence="1" type="ORF">OXX778_LOCUS19257</name>
</gene>
<proteinExistence type="predicted"/>
<organism evidence="1 2">
    <name type="scientific">Brachionus calyciflorus</name>
    <dbReference type="NCBI Taxonomy" id="104777"/>
    <lineage>
        <taxon>Eukaryota</taxon>
        <taxon>Metazoa</taxon>
        <taxon>Spiralia</taxon>
        <taxon>Gnathifera</taxon>
        <taxon>Rotifera</taxon>
        <taxon>Eurotatoria</taxon>
        <taxon>Monogononta</taxon>
        <taxon>Pseudotrocha</taxon>
        <taxon>Ploima</taxon>
        <taxon>Brachionidae</taxon>
        <taxon>Brachionus</taxon>
    </lineage>
</organism>
<sequence>HQVYGTGYHCLMKKHTLTTSMSFLGEKYESLRTEIIKISRDECFLMVKTKKCKDSPMECEGEYCSFASNPLPTFRWMTEMKIETFSCSTSPKLITANSPNDYLFNGKCKVLKENVKFFTIQENSDVLLSNNGIALQANETVNMCGLQLLKTLEGLFVSIKINNQVSNTTLGGANIEELRELLLAESDFKTVKDVEDKNELLIRECQDFKNILNEFSRLEDKYLTHVLSDGKYISNKLKEPQLSHNSLLLDGIDLLSTFQEVVNHEMSAGTWYTHMSDTSKMYGFVYDKRILLDSFYTLPYGY</sequence>
<feature type="non-terminal residue" evidence="1">
    <location>
        <position position="1"/>
    </location>
</feature>
<dbReference type="AlphaFoldDB" id="A0A814L9T9"/>
<dbReference type="OrthoDB" id="10172201at2759"/>
<name>A0A814L9T9_9BILA</name>
<accession>A0A814L9T9</accession>
<evidence type="ECO:0000313" key="2">
    <source>
        <dbReference type="Proteomes" id="UP000663879"/>
    </source>
</evidence>